<sequence>MRFTAYGVVVEVNGVQHYEALATVSDALRRNDHAVGDRTALEVPAVALVLDPEPFLRQVDTALRKGGWPGST</sequence>
<dbReference type="RefSeq" id="WP_022919905.1">
    <property type="nucleotide sequence ID" value="NZ_BMLB01000008.1"/>
</dbReference>
<accession>A0ABQ2FEY4</accession>
<evidence type="ECO:0000313" key="1">
    <source>
        <dbReference type="EMBL" id="GGK82456.1"/>
    </source>
</evidence>
<dbReference type="Proteomes" id="UP000662111">
    <property type="component" value="Unassembled WGS sequence"/>
</dbReference>
<organism evidence="1 2">
    <name type="scientific">Ornithinimicrobium pekingense</name>
    <dbReference type="NCBI Taxonomy" id="384677"/>
    <lineage>
        <taxon>Bacteria</taxon>
        <taxon>Bacillati</taxon>
        <taxon>Actinomycetota</taxon>
        <taxon>Actinomycetes</taxon>
        <taxon>Micrococcales</taxon>
        <taxon>Ornithinimicrobiaceae</taxon>
        <taxon>Ornithinimicrobium</taxon>
    </lineage>
</organism>
<comment type="caution">
    <text evidence="1">The sequence shown here is derived from an EMBL/GenBank/DDBJ whole genome shotgun (WGS) entry which is preliminary data.</text>
</comment>
<protein>
    <submittedName>
        <fullName evidence="1">Uncharacterized protein</fullName>
    </submittedName>
</protein>
<gene>
    <name evidence="1" type="ORF">GCM10011509_33740</name>
</gene>
<dbReference type="EMBL" id="BMLB01000008">
    <property type="protein sequence ID" value="GGK82456.1"/>
    <property type="molecule type" value="Genomic_DNA"/>
</dbReference>
<proteinExistence type="predicted"/>
<keyword evidence="2" id="KW-1185">Reference proteome</keyword>
<evidence type="ECO:0000313" key="2">
    <source>
        <dbReference type="Proteomes" id="UP000662111"/>
    </source>
</evidence>
<name>A0ABQ2FEY4_9MICO</name>
<reference evidence="2" key="1">
    <citation type="journal article" date="2019" name="Int. J. Syst. Evol. Microbiol.">
        <title>The Global Catalogue of Microorganisms (GCM) 10K type strain sequencing project: providing services to taxonomists for standard genome sequencing and annotation.</title>
        <authorList>
            <consortium name="The Broad Institute Genomics Platform"/>
            <consortium name="The Broad Institute Genome Sequencing Center for Infectious Disease"/>
            <person name="Wu L."/>
            <person name="Ma J."/>
        </authorList>
    </citation>
    <scope>NUCLEOTIDE SEQUENCE [LARGE SCALE GENOMIC DNA]</scope>
    <source>
        <strain evidence="2">CGMCC 1.5362</strain>
    </source>
</reference>